<feature type="non-terminal residue" evidence="4">
    <location>
        <position position="276"/>
    </location>
</feature>
<organism evidence="4">
    <name type="scientific">marine sediment metagenome</name>
    <dbReference type="NCBI Taxonomy" id="412755"/>
    <lineage>
        <taxon>unclassified sequences</taxon>
        <taxon>metagenomes</taxon>
        <taxon>ecological metagenomes</taxon>
    </lineage>
</organism>
<keyword evidence="1" id="KW-0175">Coiled coil</keyword>
<dbReference type="InterPro" id="IPR001387">
    <property type="entry name" value="Cro/C1-type_HTH"/>
</dbReference>
<dbReference type="PANTHER" id="PTHR34475">
    <property type="match status" value="1"/>
</dbReference>
<feature type="coiled-coil region" evidence="1">
    <location>
        <begin position="156"/>
        <end position="186"/>
    </location>
</feature>
<dbReference type="InterPro" id="IPR010982">
    <property type="entry name" value="Lambda_DNA-bd_dom_sf"/>
</dbReference>
<comment type="caution">
    <text evidence="4">The sequence shown here is derived from an EMBL/GenBank/DDBJ whole genome shotgun (WGS) entry which is preliminary data.</text>
</comment>
<sequence length="276" mass="32163">MKDIGNFLKERREARGISLIEVEKDLKIRKKYLQALEEGNLDVIPGKTYIIGYLKNYSKYLGIDEENVNQIIQTYNNLEKQKVDLEETKKKNIRLKRKDKSVFGRKRFSFPIKYVYLTSFVFIIFIGLLLLSRSLKEAQDFPVPSPEIGNETGINVEEKANDISTLTEELIELEAAEAIIAEYSTEDIVLTKKLPILKLIASDKTWLKIISEDKIIFEGILFKGEEFFWETDQALEIVTEYPIKMETYYNDEMIEINEGTINNYLLKYNFNPAQNI</sequence>
<evidence type="ECO:0000256" key="1">
    <source>
        <dbReference type="SAM" id="Coils"/>
    </source>
</evidence>
<keyword evidence="2" id="KW-1133">Transmembrane helix</keyword>
<dbReference type="EMBL" id="BART01000920">
    <property type="protein sequence ID" value="GAG58836.1"/>
    <property type="molecule type" value="Genomic_DNA"/>
</dbReference>
<proteinExistence type="predicted"/>
<reference evidence="4" key="1">
    <citation type="journal article" date="2014" name="Front. Microbiol.">
        <title>High frequency of phylogenetically diverse reductive dehalogenase-homologous genes in deep subseafloor sedimentary metagenomes.</title>
        <authorList>
            <person name="Kawai M."/>
            <person name="Futagami T."/>
            <person name="Toyoda A."/>
            <person name="Takaki Y."/>
            <person name="Nishi S."/>
            <person name="Hori S."/>
            <person name="Arai W."/>
            <person name="Tsubouchi T."/>
            <person name="Morono Y."/>
            <person name="Uchiyama I."/>
            <person name="Ito T."/>
            <person name="Fujiyama A."/>
            <person name="Inagaki F."/>
            <person name="Takami H."/>
        </authorList>
    </citation>
    <scope>NUCLEOTIDE SEQUENCE</scope>
    <source>
        <strain evidence="4">Expedition CK06-06</strain>
    </source>
</reference>
<dbReference type="PANTHER" id="PTHR34475:SF1">
    <property type="entry name" value="CYTOSKELETON PROTEIN RODZ"/>
    <property type="match status" value="1"/>
</dbReference>
<evidence type="ECO:0000256" key="2">
    <source>
        <dbReference type="SAM" id="Phobius"/>
    </source>
</evidence>
<feature type="transmembrane region" description="Helical" evidence="2">
    <location>
        <begin position="114"/>
        <end position="132"/>
    </location>
</feature>
<keyword evidence="2" id="KW-0812">Transmembrane</keyword>
<dbReference type="Gene3D" id="1.10.260.40">
    <property type="entry name" value="lambda repressor-like DNA-binding domains"/>
    <property type="match status" value="1"/>
</dbReference>
<feature type="domain" description="HTH cro/C1-type" evidence="3">
    <location>
        <begin position="8"/>
        <end position="68"/>
    </location>
</feature>
<keyword evidence="2" id="KW-0472">Membrane</keyword>
<dbReference type="PROSITE" id="PS50943">
    <property type="entry name" value="HTH_CROC1"/>
    <property type="match status" value="1"/>
</dbReference>
<evidence type="ECO:0000313" key="4">
    <source>
        <dbReference type="EMBL" id="GAG58836.1"/>
    </source>
</evidence>
<dbReference type="SUPFAM" id="SSF47413">
    <property type="entry name" value="lambda repressor-like DNA-binding domains"/>
    <property type="match status" value="1"/>
</dbReference>
<dbReference type="AlphaFoldDB" id="X1AFF9"/>
<gene>
    <name evidence="4" type="ORF">S01H4_03673</name>
</gene>
<protein>
    <recommendedName>
        <fullName evidence="3">HTH cro/C1-type domain-containing protein</fullName>
    </recommendedName>
</protein>
<dbReference type="InterPro" id="IPR050400">
    <property type="entry name" value="Bact_Cytoskel_RodZ"/>
</dbReference>
<dbReference type="CDD" id="cd00093">
    <property type="entry name" value="HTH_XRE"/>
    <property type="match status" value="1"/>
</dbReference>
<dbReference type="GO" id="GO:0003677">
    <property type="term" value="F:DNA binding"/>
    <property type="evidence" value="ECO:0007669"/>
    <property type="project" value="InterPro"/>
</dbReference>
<dbReference type="Pfam" id="PF13413">
    <property type="entry name" value="HTH_25"/>
    <property type="match status" value="1"/>
</dbReference>
<name>X1AFF9_9ZZZZ</name>
<evidence type="ECO:0000259" key="3">
    <source>
        <dbReference type="PROSITE" id="PS50943"/>
    </source>
</evidence>
<accession>X1AFF9</accession>
<feature type="coiled-coil region" evidence="1">
    <location>
        <begin position="68"/>
        <end position="98"/>
    </location>
</feature>